<dbReference type="EMBL" id="QMWO01000034">
    <property type="protein sequence ID" value="RLG69939.1"/>
    <property type="molecule type" value="Genomic_DNA"/>
</dbReference>
<dbReference type="Proteomes" id="UP000277633">
    <property type="component" value="Unassembled WGS sequence"/>
</dbReference>
<sequence>MRGDFLGIKDVFRKVFPKKEEKEVKKAKKKSGAEKQEVKAAKYAEQTCALCGQPGCDKKWAGQYWHKKCLRNMRKTARGMI</sequence>
<reference evidence="1 2" key="1">
    <citation type="submission" date="2018-06" db="EMBL/GenBank/DDBJ databases">
        <title>Extensive metabolic versatility and redundancy in microbially diverse, dynamic hydrothermal sediments.</title>
        <authorList>
            <person name="Dombrowski N."/>
            <person name="Teske A."/>
            <person name="Baker B.J."/>
        </authorList>
    </citation>
    <scope>NUCLEOTIDE SEQUENCE [LARGE SCALE GENOMIC DNA]</scope>
    <source>
        <strain evidence="1">B9_G13</strain>
    </source>
</reference>
<protein>
    <submittedName>
        <fullName evidence="1">Uncharacterized protein</fullName>
    </submittedName>
</protein>
<evidence type="ECO:0000313" key="1">
    <source>
        <dbReference type="EMBL" id="RLG69939.1"/>
    </source>
</evidence>
<evidence type="ECO:0000313" key="2">
    <source>
        <dbReference type="Proteomes" id="UP000277633"/>
    </source>
</evidence>
<name>A0A497JJ62_9ARCH</name>
<comment type="caution">
    <text evidence="1">The sequence shown here is derived from an EMBL/GenBank/DDBJ whole genome shotgun (WGS) entry which is preliminary data.</text>
</comment>
<dbReference type="AlphaFoldDB" id="A0A497JJ62"/>
<gene>
    <name evidence="1" type="ORF">DRO07_01355</name>
</gene>
<accession>A0A497JJ62</accession>
<proteinExistence type="predicted"/>
<organism evidence="1 2">
    <name type="scientific">Candidatus Iainarchaeum sp</name>
    <dbReference type="NCBI Taxonomy" id="3101447"/>
    <lineage>
        <taxon>Archaea</taxon>
        <taxon>Candidatus Iainarchaeota</taxon>
        <taxon>Candidatus Iainarchaeia</taxon>
        <taxon>Candidatus Iainarchaeales</taxon>
        <taxon>Candidatus Iainarchaeaceae</taxon>
        <taxon>Candidatus Iainarchaeum</taxon>
    </lineage>
</organism>